<comment type="caution">
    <text evidence="8">The sequence shown here is derived from an EMBL/GenBank/DDBJ whole genome shotgun (WGS) entry which is preliminary data.</text>
</comment>
<keyword evidence="4 6" id="KW-0472">Membrane</keyword>
<feature type="non-terminal residue" evidence="8">
    <location>
        <position position="1"/>
    </location>
</feature>
<dbReference type="STRING" id="1965070.A0A3S3SF18"/>
<feature type="transmembrane region" description="Helical" evidence="6">
    <location>
        <begin position="167"/>
        <end position="185"/>
    </location>
</feature>
<proteinExistence type="predicted"/>
<keyword evidence="2 6" id="KW-0812">Transmembrane</keyword>
<dbReference type="AlphaFoldDB" id="A0A3S3SF18"/>
<feature type="transmembrane region" description="Helical" evidence="6">
    <location>
        <begin position="339"/>
        <end position="365"/>
    </location>
</feature>
<evidence type="ECO:0000256" key="3">
    <source>
        <dbReference type="ARBA" id="ARBA00022989"/>
    </source>
</evidence>
<reference evidence="8 9" key="1">
    <citation type="journal article" date="2018" name="Gigascience">
        <title>Genomes of trombidid mites reveal novel predicted allergens and laterally-transferred genes associated with secondary metabolism.</title>
        <authorList>
            <person name="Dong X."/>
            <person name="Chaisiri K."/>
            <person name="Xia D."/>
            <person name="Armstrong S.D."/>
            <person name="Fang Y."/>
            <person name="Donnelly M.J."/>
            <person name="Kadowaki T."/>
            <person name="McGarry J.W."/>
            <person name="Darby A.C."/>
            <person name="Makepeace B.L."/>
        </authorList>
    </citation>
    <scope>NUCLEOTIDE SEQUENCE [LARGE SCALE GENOMIC DNA]</scope>
    <source>
        <strain evidence="8">UoL-WK</strain>
    </source>
</reference>
<keyword evidence="9" id="KW-1185">Reference proteome</keyword>
<dbReference type="Pfam" id="PF00892">
    <property type="entry name" value="EamA"/>
    <property type="match status" value="1"/>
</dbReference>
<feature type="transmembrane region" description="Helical" evidence="6">
    <location>
        <begin position="284"/>
        <end position="308"/>
    </location>
</feature>
<feature type="transmembrane region" description="Helical" evidence="6">
    <location>
        <begin position="191"/>
        <end position="211"/>
    </location>
</feature>
<organism evidence="8 9">
    <name type="scientific">Dinothrombium tinctorium</name>
    <dbReference type="NCBI Taxonomy" id="1965070"/>
    <lineage>
        <taxon>Eukaryota</taxon>
        <taxon>Metazoa</taxon>
        <taxon>Ecdysozoa</taxon>
        <taxon>Arthropoda</taxon>
        <taxon>Chelicerata</taxon>
        <taxon>Arachnida</taxon>
        <taxon>Acari</taxon>
        <taxon>Acariformes</taxon>
        <taxon>Trombidiformes</taxon>
        <taxon>Prostigmata</taxon>
        <taxon>Anystina</taxon>
        <taxon>Parasitengona</taxon>
        <taxon>Trombidioidea</taxon>
        <taxon>Trombidiidae</taxon>
        <taxon>Dinothrombium</taxon>
    </lineage>
</organism>
<evidence type="ECO:0000313" key="9">
    <source>
        <dbReference type="Proteomes" id="UP000285301"/>
    </source>
</evidence>
<dbReference type="EMBL" id="NCKU01000726">
    <property type="protein sequence ID" value="RWS14426.1"/>
    <property type="molecule type" value="Genomic_DNA"/>
</dbReference>
<dbReference type="PANTHER" id="PTHR23051:SF0">
    <property type="entry name" value="SOLUTE CARRIER FAMILY 35 MEMBER F5"/>
    <property type="match status" value="1"/>
</dbReference>
<dbReference type="InterPro" id="IPR000620">
    <property type="entry name" value="EamA_dom"/>
</dbReference>
<feature type="non-terminal residue" evidence="8">
    <location>
        <position position="444"/>
    </location>
</feature>
<dbReference type="OrthoDB" id="10041630at2759"/>
<feature type="compositionally biased region" description="Acidic residues" evidence="5">
    <location>
        <begin position="58"/>
        <end position="70"/>
    </location>
</feature>
<evidence type="ECO:0000256" key="2">
    <source>
        <dbReference type="ARBA" id="ARBA00022692"/>
    </source>
</evidence>
<dbReference type="PANTHER" id="PTHR23051">
    <property type="entry name" value="SOLUTE CARRIER FAMILY 35, MEMBER F5"/>
    <property type="match status" value="1"/>
</dbReference>
<evidence type="ECO:0000256" key="4">
    <source>
        <dbReference type="ARBA" id="ARBA00023136"/>
    </source>
</evidence>
<dbReference type="Proteomes" id="UP000285301">
    <property type="component" value="Unassembled WGS sequence"/>
</dbReference>
<evidence type="ECO:0000313" key="8">
    <source>
        <dbReference type="EMBL" id="RWS14426.1"/>
    </source>
</evidence>
<feature type="region of interest" description="Disordered" evidence="5">
    <location>
        <begin position="52"/>
        <end position="73"/>
    </location>
</feature>
<dbReference type="GO" id="GO:0016020">
    <property type="term" value="C:membrane"/>
    <property type="evidence" value="ECO:0007669"/>
    <property type="project" value="UniProtKB-SubCell"/>
</dbReference>
<feature type="domain" description="EamA" evidence="7">
    <location>
        <begin position="254"/>
        <end position="394"/>
    </location>
</feature>
<feature type="transmembrane region" description="Helical" evidence="6">
    <location>
        <begin position="223"/>
        <end position="242"/>
    </location>
</feature>
<evidence type="ECO:0000256" key="1">
    <source>
        <dbReference type="ARBA" id="ARBA00004141"/>
    </source>
</evidence>
<keyword evidence="3 6" id="KW-1133">Transmembrane helix</keyword>
<feature type="transmembrane region" description="Helical" evidence="6">
    <location>
        <begin position="254"/>
        <end position="272"/>
    </location>
</feature>
<evidence type="ECO:0000256" key="6">
    <source>
        <dbReference type="SAM" id="Phobius"/>
    </source>
</evidence>
<feature type="transmembrane region" description="Helical" evidence="6">
    <location>
        <begin position="6"/>
        <end position="26"/>
    </location>
</feature>
<evidence type="ECO:0000259" key="7">
    <source>
        <dbReference type="Pfam" id="PF00892"/>
    </source>
</evidence>
<gene>
    <name evidence="8" type="ORF">B4U79_13958</name>
</gene>
<evidence type="ECO:0000256" key="5">
    <source>
        <dbReference type="SAM" id="MobiDB-lite"/>
    </source>
</evidence>
<name>A0A3S3SF18_9ACAR</name>
<sequence length="444" mass="50655">KNYNKPFFATYVKTCTLAVYFFGFFCSKRWRNECSLCFTRVRKRNVKNVNYSKLAQNDNDEEHDDSDNENANEPAISEPIWVPIKYNSSNDSDANESIDTSQETKCNSDSSSFKTVRFNHMTEVRQLSNKEATEALFARLSHNASIQFEFYALQAAKTLTISQTAKLALYFCFLWFCANFSYQMALLYSKATIVNLVLCTSSFFTLILSLCSTTNSSSEKCNLSKFIAVLVSIIGVSIIIGSETQMNSSNLPLACTWALFGAVFYAFYTFLIRSKVDDENCIDMPLFFGFVGLFNCTFLWPVLFMLHYSNIESFKWPNDEQWCLMLVNGLIGTVLSELLWLWGCFLTSSLLATLSISLTIPLTVLFDFFLKSIRYPVLLFLGTIPVLASFVFVSFLCHYESDTLLSWDPITNIIRKALFRSRFAVTNKNSENSSQTQLLINEEI</sequence>
<protein>
    <submittedName>
        <fullName evidence="8">Solute carrier family 35 member F5-like protein</fullName>
    </submittedName>
</protein>
<accession>A0A3S3SF18</accession>
<feature type="transmembrane region" description="Helical" evidence="6">
    <location>
        <begin position="377"/>
        <end position="396"/>
    </location>
</feature>
<comment type="subcellular location">
    <subcellularLocation>
        <location evidence="1">Membrane</location>
        <topology evidence="1">Multi-pass membrane protein</topology>
    </subcellularLocation>
</comment>